<dbReference type="InterPro" id="IPR020904">
    <property type="entry name" value="Sc_DH/Rdtase_CS"/>
</dbReference>
<keyword evidence="3" id="KW-0560">Oxidoreductase</keyword>
<evidence type="ECO:0000313" key="4">
    <source>
        <dbReference type="EMBL" id="WVO24608.1"/>
    </source>
</evidence>
<keyword evidence="5" id="KW-1185">Reference proteome</keyword>
<dbReference type="Pfam" id="PF00106">
    <property type="entry name" value="adh_short"/>
    <property type="match status" value="1"/>
</dbReference>
<evidence type="ECO:0000256" key="2">
    <source>
        <dbReference type="ARBA" id="ARBA00022857"/>
    </source>
</evidence>
<keyword evidence="2" id="KW-0521">NADP</keyword>
<organism evidence="4 5">
    <name type="scientific">Cryptococcus decagattii</name>
    <dbReference type="NCBI Taxonomy" id="1859122"/>
    <lineage>
        <taxon>Eukaryota</taxon>
        <taxon>Fungi</taxon>
        <taxon>Dikarya</taxon>
        <taxon>Basidiomycota</taxon>
        <taxon>Agaricomycotina</taxon>
        <taxon>Tremellomycetes</taxon>
        <taxon>Tremellales</taxon>
        <taxon>Cryptococcaceae</taxon>
        <taxon>Cryptococcus</taxon>
        <taxon>Cryptococcus gattii species complex</taxon>
    </lineage>
</organism>
<dbReference type="Gene3D" id="3.40.50.720">
    <property type="entry name" value="NAD(P)-binding Rossmann-like Domain"/>
    <property type="match status" value="1"/>
</dbReference>
<evidence type="ECO:0000256" key="1">
    <source>
        <dbReference type="ARBA" id="ARBA00006484"/>
    </source>
</evidence>
<dbReference type="RefSeq" id="XP_064723847.1">
    <property type="nucleotide sequence ID" value="XM_064867775.1"/>
</dbReference>
<name>A0ABZ2B1C8_9TREE</name>
<dbReference type="PANTHER" id="PTHR43618:SF4">
    <property type="entry name" value="SHORT CHAIN DEHYDROGENASE_REDUCTASE FAMILY (AFU_ORTHOLOGUE AFUA_7G04540)"/>
    <property type="match status" value="1"/>
</dbReference>
<proteinExistence type="inferred from homology"/>
<evidence type="ECO:0000313" key="5">
    <source>
        <dbReference type="Proteomes" id="UP001432216"/>
    </source>
</evidence>
<dbReference type="InterPro" id="IPR052178">
    <property type="entry name" value="Sec_Metab_Biosynth_SDR"/>
</dbReference>
<sequence>MSFKLQDIFDVKGRVVLVTGGGTGLGKAITSGFVQNGAKVYIAGRRQQVLEEAAKEIGGDISTIRGDVATKEGCKAIADALSAKETKLDILINCAGVLRAYKTAIKDHNNPDEVEKLLWDGHDDDDFNYSNSININGPYFMTCALIPLLRKSDLRSVVIIASIAGLANQRAMGSVSYSVSKAAAIHLGKLLAGRLHPMKIRVNTICPGIFPSEMTGKNDAGQGLEYDLGEGAGKAAKRCTAGRPGLPEEIVGPVLLLSSKAGGYFDGAMLTVDGGRLMGAGINDGLRMPEDTYI</sequence>
<gene>
    <name evidence="4" type="ORF">IAS62_005976</name>
</gene>
<protein>
    <submittedName>
        <fullName evidence="4">Uncharacterized protein</fullName>
    </submittedName>
</protein>
<dbReference type="PROSITE" id="PS00061">
    <property type="entry name" value="ADH_SHORT"/>
    <property type="match status" value="1"/>
</dbReference>
<dbReference type="PANTHER" id="PTHR43618">
    <property type="entry name" value="7-ALPHA-HYDROXYSTEROID DEHYDROGENASE"/>
    <property type="match status" value="1"/>
</dbReference>
<reference evidence="4 5" key="1">
    <citation type="submission" date="2024-01" db="EMBL/GenBank/DDBJ databases">
        <title>Comparative genomics of Cryptococcus and Kwoniella reveals pathogenesis evolution and contrasting modes of karyotype evolution via chromosome fusion or intercentromeric recombination.</title>
        <authorList>
            <person name="Coelho M.A."/>
            <person name="David-Palma M."/>
            <person name="Shea T."/>
            <person name="Bowers K."/>
            <person name="McGinley-Smith S."/>
            <person name="Mohammad A.W."/>
            <person name="Gnirke A."/>
            <person name="Yurkov A.M."/>
            <person name="Nowrousian M."/>
            <person name="Sun S."/>
            <person name="Cuomo C.A."/>
            <person name="Heitman J."/>
        </authorList>
    </citation>
    <scope>NUCLEOTIDE SEQUENCE [LARGE SCALE GENOMIC DNA]</scope>
    <source>
        <strain evidence="4 5">7685027</strain>
    </source>
</reference>
<dbReference type="PRINTS" id="PR00081">
    <property type="entry name" value="GDHRDH"/>
</dbReference>
<dbReference type="InterPro" id="IPR002347">
    <property type="entry name" value="SDR_fam"/>
</dbReference>
<dbReference type="GeneID" id="89992745"/>
<comment type="similarity">
    <text evidence="1">Belongs to the short-chain dehydrogenases/reductases (SDR) family.</text>
</comment>
<evidence type="ECO:0000256" key="3">
    <source>
        <dbReference type="ARBA" id="ARBA00023002"/>
    </source>
</evidence>
<accession>A0ABZ2B1C8</accession>
<dbReference type="InterPro" id="IPR036291">
    <property type="entry name" value="NAD(P)-bd_dom_sf"/>
</dbReference>
<dbReference type="EMBL" id="CP143816">
    <property type="protein sequence ID" value="WVO24608.1"/>
    <property type="molecule type" value="Genomic_DNA"/>
</dbReference>
<dbReference type="Proteomes" id="UP001432216">
    <property type="component" value="Chromosome 11"/>
</dbReference>
<dbReference type="SUPFAM" id="SSF51735">
    <property type="entry name" value="NAD(P)-binding Rossmann-fold domains"/>
    <property type="match status" value="1"/>
</dbReference>